<reference evidence="1" key="1">
    <citation type="submission" date="2018-05" db="EMBL/GenBank/DDBJ databases">
        <authorList>
            <person name="Lanie J.A."/>
            <person name="Ng W.-L."/>
            <person name="Kazmierczak K.M."/>
            <person name="Andrzejewski T.M."/>
            <person name="Davidsen T.M."/>
            <person name="Wayne K.J."/>
            <person name="Tettelin H."/>
            <person name="Glass J.I."/>
            <person name="Rusch D."/>
            <person name="Podicherti R."/>
            <person name="Tsui H.-C.T."/>
            <person name="Winkler M.E."/>
        </authorList>
    </citation>
    <scope>NUCLEOTIDE SEQUENCE</scope>
</reference>
<proteinExistence type="predicted"/>
<dbReference type="EMBL" id="UINC01154461">
    <property type="protein sequence ID" value="SVD49760.1"/>
    <property type="molecule type" value="Genomic_DNA"/>
</dbReference>
<accession>A0A382VTR2</accession>
<evidence type="ECO:0000313" key="1">
    <source>
        <dbReference type="EMBL" id="SVD49760.1"/>
    </source>
</evidence>
<sequence>MTNCGTRTICFGEIDYPRVICHLMPLGNDNKEVNSTAQYVL</sequence>
<dbReference type="AlphaFoldDB" id="A0A382VTR2"/>
<name>A0A382VTR2_9ZZZZ</name>
<organism evidence="1">
    <name type="scientific">marine metagenome</name>
    <dbReference type="NCBI Taxonomy" id="408172"/>
    <lineage>
        <taxon>unclassified sequences</taxon>
        <taxon>metagenomes</taxon>
        <taxon>ecological metagenomes</taxon>
    </lineage>
</organism>
<gene>
    <name evidence="1" type="ORF">METZ01_LOCUS402614</name>
</gene>
<protein>
    <submittedName>
        <fullName evidence="1">Uncharacterized protein</fullName>
    </submittedName>
</protein>